<keyword evidence="1" id="KW-1133">Transmembrane helix</keyword>
<evidence type="ECO:0000256" key="1">
    <source>
        <dbReference type="SAM" id="Phobius"/>
    </source>
</evidence>
<feature type="transmembrane region" description="Helical" evidence="1">
    <location>
        <begin position="237"/>
        <end position="255"/>
    </location>
</feature>
<feature type="domain" description="CAAX prenyl protease 2/Lysostaphin resistance protein A-like" evidence="2">
    <location>
        <begin position="123"/>
        <end position="213"/>
    </location>
</feature>
<name>A0ABR5N707_BRECH</name>
<keyword evidence="1" id="KW-0472">Membrane</keyword>
<keyword evidence="4" id="KW-1185">Reference proteome</keyword>
<dbReference type="Proteomes" id="UP000051063">
    <property type="component" value="Unassembled WGS sequence"/>
</dbReference>
<accession>A0ABR5N707</accession>
<feature type="transmembrane region" description="Helical" evidence="1">
    <location>
        <begin position="119"/>
        <end position="136"/>
    </location>
</feature>
<feature type="transmembrane region" description="Helical" evidence="1">
    <location>
        <begin position="12"/>
        <end position="35"/>
    </location>
</feature>
<organism evidence="3 4">
    <name type="scientific">Brevibacillus choshinensis</name>
    <dbReference type="NCBI Taxonomy" id="54911"/>
    <lineage>
        <taxon>Bacteria</taxon>
        <taxon>Bacillati</taxon>
        <taxon>Bacillota</taxon>
        <taxon>Bacilli</taxon>
        <taxon>Bacillales</taxon>
        <taxon>Paenibacillaceae</taxon>
        <taxon>Brevibacillus</taxon>
    </lineage>
</organism>
<gene>
    <name evidence="3" type="ORF">AN963_15875</name>
</gene>
<keyword evidence="1" id="KW-0812">Transmembrane</keyword>
<feature type="transmembrane region" description="Helical" evidence="1">
    <location>
        <begin position="205"/>
        <end position="225"/>
    </location>
</feature>
<evidence type="ECO:0000259" key="2">
    <source>
        <dbReference type="Pfam" id="PF02517"/>
    </source>
</evidence>
<comment type="caution">
    <text evidence="3">The sequence shown here is derived from an EMBL/GenBank/DDBJ whole genome shotgun (WGS) entry which is preliminary data.</text>
</comment>
<dbReference type="EMBL" id="LJJB01000010">
    <property type="protein sequence ID" value="KQL46420.1"/>
    <property type="molecule type" value="Genomic_DNA"/>
</dbReference>
<evidence type="ECO:0000313" key="3">
    <source>
        <dbReference type="EMBL" id="KQL46420.1"/>
    </source>
</evidence>
<dbReference type="RefSeq" id="WP_055745510.1">
    <property type="nucleotide sequence ID" value="NZ_LJJB01000010.1"/>
</dbReference>
<dbReference type="InterPro" id="IPR003675">
    <property type="entry name" value="Rce1/LyrA-like_dom"/>
</dbReference>
<proteinExistence type="predicted"/>
<feature type="transmembrane region" description="Helical" evidence="1">
    <location>
        <begin position="41"/>
        <end position="61"/>
    </location>
</feature>
<reference evidence="3 4" key="1">
    <citation type="submission" date="2015-09" db="EMBL/GenBank/DDBJ databases">
        <title>Genome sequencing project for genomic taxonomy and phylogenomics of Bacillus-like bacteria.</title>
        <authorList>
            <person name="Liu B."/>
            <person name="Wang J."/>
            <person name="Zhu Y."/>
            <person name="Liu G."/>
            <person name="Chen Q."/>
            <person name="Chen Z."/>
            <person name="Lan J."/>
            <person name="Che J."/>
            <person name="Ge C."/>
            <person name="Shi H."/>
            <person name="Pan Z."/>
            <person name="Liu X."/>
        </authorList>
    </citation>
    <scope>NUCLEOTIDE SEQUENCE [LARGE SCALE GENOMIC DNA]</scope>
    <source>
        <strain evidence="3 4">DSM 8552</strain>
    </source>
</reference>
<dbReference type="Pfam" id="PF02517">
    <property type="entry name" value="Rce1-like"/>
    <property type="match status" value="1"/>
</dbReference>
<protein>
    <recommendedName>
        <fullName evidence="2">CAAX prenyl protease 2/Lysostaphin resistance protein A-like domain-containing protein</fullName>
    </recommendedName>
</protein>
<sequence>MLKNVYARLTLALLLLVAATFVLVKVVISALNLSITPEEPYSYALFVTIASLILIAVEMIIASKLGKLPFSLLRLQVNKQTALFCLSAILLLSLVSILFTKVFDIQFTVQIEAFLTVDGYLTFAALFITLLVAAYQEEIFNRAYFYWELKHLPYWKMLLISQLVFMMQHVLIKGFNSADEVVGWLIAGMSFMYVYTKTGSLFTSTWIHAVINMLLSIFLGDTPLLQVIKIQHAYDPGMFNILLCTVSMALTYVVYRTKKVSVFEEVYTSEKGIMNR</sequence>
<feature type="transmembrane region" description="Helical" evidence="1">
    <location>
        <begin position="81"/>
        <end position="99"/>
    </location>
</feature>
<evidence type="ECO:0000313" key="4">
    <source>
        <dbReference type="Proteomes" id="UP000051063"/>
    </source>
</evidence>